<reference evidence="3" key="1">
    <citation type="submission" date="2017-12" db="EMBL/GenBank/DDBJ databases">
        <authorList>
            <consortium name="DOE Joint Genome Institute"/>
            <person name="Mondo S.J."/>
            <person name="Kjaerbolling I."/>
            <person name="Vesth T.C."/>
            <person name="Frisvad J.C."/>
            <person name="Nybo J.L."/>
            <person name="Theobald S."/>
            <person name="Kuo A."/>
            <person name="Bowyer P."/>
            <person name="Matsuda Y."/>
            <person name="Lyhne E.K."/>
            <person name="Kogle M.E."/>
            <person name="Clum A."/>
            <person name="Lipzen A."/>
            <person name="Salamov A."/>
            <person name="Ngan C.Y."/>
            <person name="Daum C."/>
            <person name="Chiniquy J."/>
            <person name="Barry K."/>
            <person name="LaButti K."/>
            <person name="Haridas S."/>
            <person name="Simmons B.A."/>
            <person name="Magnuson J.K."/>
            <person name="Mortensen U.H."/>
            <person name="Larsen T.O."/>
            <person name="Grigoriev I.V."/>
            <person name="Baker S.E."/>
            <person name="Andersen M.R."/>
            <person name="Nordberg H.P."/>
            <person name="Cantor M.N."/>
            <person name="Hua S.X."/>
        </authorList>
    </citation>
    <scope>NUCLEOTIDE SEQUENCE [LARGE SCALE GENOMIC DNA]</scope>
    <source>
        <strain evidence="3">IBT 19404</strain>
    </source>
</reference>
<dbReference type="GO" id="GO:0006396">
    <property type="term" value="P:RNA processing"/>
    <property type="evidence" value="ECO:0007669"/>
    <property type="project" value="InterPro"/>
</dbReference>
<dbReference type="EMBL" id="KZ559541">
    <property type="protein sequence ID" value="PLN81001.1"/>
    <property type="molecule type" value="Genomic_DNA"/>
</dbReference>
<dbReference type="CDD" id="cd00593">
    <property type="entry name" value="RIBOc"/>
    <property type="match status" value="1"/>
</dbReference>
<evidence type="ECO:0000259" key="1">
    <source>
        <dbReference type="PROSITE" id="PS50142"/>
    </source>
</evidence>
<dbReference type="InterPro" id="IPR000999">
    <property type="entry name" value="RNase_III_dom"/>
</dbReference>
<dbReference type="OrthoDB" id="67027at2759"/>
<feature type="domain" description="RNase III" evidence="1">
    <location>
        <begin position="12"/>
        <end position="130"/>
    </location>
</feature>
<accession>A0A2J5HUE9</accession>
<sequence length="149" mass="16386">MSHPALLQDARLAKAERIISYQFSNTLALREALQLPESFHRMSNKGLALLGDAIITVILVKEGLRRGAPRGQINDVLSRRSANDYLAQQGFSHGLAECVFANQSQRGTIHPRPMADTVEAIVGAVFNDSGEQMTTVKRVMETLGISWPE</sequence>
<evidence type="ECO:0000313" key="3">
    <source>
        <dbReference type="Proteomes" id="UP000235023"/>
    </source>
</evidence>
<proteinExistence type="predicted"/>
<dbReference type="Proteomes" id="UP000235023">
    <property type="component" value="Unassembled WGS sequence"/>
</dbReference>
<protein>
    <submittedName>
        <fullName evidence="2">RNAse III</fullName>
    </submittedName>
</protein>
<dbReference type="AlphaFoldDB" id="A0A2J5HUE9"/>
<name>A0A2J5HUE9_9EURO</name>
<dbReference type="Gene3D" id="1.10.1520.10">
    <property type="entry name" value="Ribonuclease III domain"/>
    <property type="match status" value="1"/>
</dbReference>
<dbReference type="SUPFAM" id="SSF69065">
    <property type="entry name" value="RNase III domain-like"/>
    <property type="match status" value="1"/>
</dbReference>
<keyword evidence="3" id="KW-1185">Reference proteome</keyword>
<dbReference type="Pfam" id="PF00636">
    <property type="entry name" value="Ribonuclease_3"/>
    <property type="match status" value="1"/>
</dbReference>
<organism evidence="2 3">
    <name type="scientific">Aspergillus taichungensis</name>
    <dbReference type="NCBI Taxonomy" id="482145"/>
    <lineage>
        <taxon>Eukaryota</taxon>
        <taxon>Fungi</taxon>
        <taxon>Dikarya</taxon>
        <taxon>Ascomycota</taxon>
        <taxon>Pezizomycotina</taxon>
        <taxon>Eurotiomycetes</taxon>
        <taxon>Eurotiomycetidae</taxon>
        <taxon>Eurotiales</taxon>
        <taxon>Aspergillaceae</taxon>
        <taxon>Aspergillus</taxon>
        <taxon>Aspergillus subgen. Circumdati</taxon>
    </lineage>
</organism>
<dbReference type="GO" id="GO:0004525">
    <property type="term" value="F:ribonuclease III activity"/>
    <property type="evidence" value="ECO:0007669"/>
    <property type="project" value="InterPro"/>
</dbReference>
<dbReference type="PROSITE" id="PS50142">
    <property type="entry name" value="RNASE_3_2"/>
    <property type="match status" value="1"/>
</dbReference>
<evidence type="ECO:0000313" key="2">
    <source>
        <dbReference type="EMBL" id="PLN81001.1"/>
    </source>
</evidence>
<dbReference type="InterPro" id="IPR036389">
    <property type="entry name" value="RNase_III_sf"/>
</dbReference>
<gene>
    <name evidence="2" type="ORF">BDW42DRAFT_169768</name>
</gene>